<dbReference type="Gene3D" id="3.90.550.10">
    <property type="entry name" value="Spore Coat Polysaccharide Biosynthesis Protein SpsA, Chain A"/>
    <property type="match status" value="1"/>
</dbReference>
<dbReference type="CDD" id="cd02440">
    <property type="entry name" value="AdoMet_MTases"/>
    <property type="match status" value="1"/>
</dbReference>
<dbReference type="AlphaFoldDB" id="A0A1A3N3C0"/>
<reference evidence="6 7" key="1">
    <citation type="submission" date="2016-06" db="EMBL/GenBank/DDBJ databases">
        <authorList>
            <person name="Kjaerup R.B."/>
            <person name="Dalgaard T.S."/>
            <person name="Juul-Madsen H.R."/>
        </authorList>
    </citation>
    <scope>NUCLEOTIDE SEQUENCE [LARGE SCALE GENOMIC DNA]</scope>
    <source>
        <strain evidence="6 7">1245335.1</strain>
    </source>
</reference>
<dbReference type="RefSeq" id="WP_065037614.1">
    <property type="nucleotide sequence ID" value="NZ_LZLR01000203.1"/>
</dbReference>
<dbReference type="SUPFAM" id="SSF53335">
    <property type="entry name" value="S-adenosyl-L-methionine-dependent methyltransferases"/>
    <property type="match status" value="1"/>
</dbReference>
<accession>A0A1A3N3C0</accession>
<dbReference type="InterPro" id="IPR029063">
    <property type="entry name" value="SAM-dependent_MTases_sf"/>
</dbReference>
<keyword evidence="3 6" id="KW-0808">Transferase</keyword>
<evidence type="ECO:0000256" key="2">
    <source>
        <dbReference type="ARBA" id="ARBA00022676"/>
    </source>
</evidence>
<feature type="domain" description="Methyltransferase type 11" evidence="5">
    <location>
        <begin position="55"/>
        <end position="144"/>
    </location>
</feature>
<dbReference type="PANTHER" id="PTHR43398:SF1">
    <property type="entry name" value="DOLICHOL-PHOSPHATE MANNOSYLTRANSFERASE SUBUNIT 1"/>
    <property type="match status" value="1"/>
</dbReference>
<comment type="caution">
    <text evidence="6">The sequence shown here is derived from an EMBL/GenBank/DDBJ whole genome shotgun (WGS) entry which is preliminary data.</text>
</comment>
<evidence type="ECO:0000313" key="7">
    <source>
        <dbReference type="Proteomes" id="UP000093819"/>
    </source>
</evidence>
<feature type="domain" description="Glycosyltransferase 2-like" evidence="4">
    <location>
        <begin position="241"/>
        <end position="406"/>
    </location>
</feature>
<keyword evidence="2" id="KW-0328">Glycosyltransferase</keyword>
<sequence length="504" mass="56176">MGASRKSHQLAVGRDDLQKLYRQRFGHNVEARSALWGVLVRDFFQAWIKRSDIVVDLGCGYGEFLNHVKAARRIGVDLNPDSGTFLEQGIEFYNCRADDLGFLEDASADVVFTSNVLEHLQSKAEVDRTIAEVRRVLKPGGHFVALGPNIRFVAGEYWDFWDHMVPISDRSLIEALGIHQFKILDTHDRFLPYSTYSPLPQTPFLVQLYLHSRLAWPLFGKQFLIRAQKPVSPSEDDRLISVVIPVYNEGENIQICLRRLTSTLADTPHELIICFDFDEDTTLPAIEAMPDRPATVRLVRNALGKGVANALIAGFAAARGDVIVTSMADLSDPPSVIPLMAAKIRDEGADVVSGSRYMPGGSQTGGPRLKTLMSRTAGLSLHYVGGLPTHDATTNFRGYSRRFLQEVAVESERGFELGLELTTKAHLLGYRVDEVPSSWEDRTAGTSRFDLAGWLPAYLHWYGLAMRRPLIRLTGSGMAGVAAIKAFRKYRCGDVRSRSAQRDR</sequence>
<evidence type="ECO:0000313" key="6">
    <source>
        <dbReference type="EMBL" id="OBK16291.1"/>
    </source>
</evidence>
<dbReference type="InterPro" id="IPR013216">
    <property type="entry name" value="Methyltransf_11"/>
</dbReference>
<organism evidence="6 7">
    <name type="scientific">Mycobacterium asiaticum</name>
    <dbReference type="NCBI Taxonomy" id="1790"/>
    <lineage>
        <taxon>Bacteria</taxon>
        <taxon>Bacillati</taxon>
        <taxon>Actinomycetota</taxon>
        <taxon>Actinomycetes</taxon>
        <taxon>Mycobacteriales</taxon>
        <taxon>Mycobacteriaceae</taxon>
        <taxon>Mycobacterium</taxon>
    </lineage>
</organism>
<dbReference type="Pfam" id="PF00535">
    <property type="entry name" value="Glycos_transf_2"/>
    <property type="match status" value="1"/>
</dbReference>
<dbReference type="GO" id="GO:0008757">
    <property type="term" value="F:S-adenosylmethionine-dependent methyltransferase activity"/>
    <property type="evidence" value="ECO:0007669"/>
    <property type="project" value="InterPro"/>
</dbReference>
<gene>
    <name evidence="6" type="ORF">A5635_06660</name>
</gene>
<dbReference type="InterPro" id="IPR001173">
    <property type="entry name" value="Glyco_trans_2-like"/>
</dbReference>
<comment type="similarity">
    <text evidence="1">Belongs to the glycosyltransferase 2 family.</text>
</comment>
<dbReference type="SUPFAM" id="SSF53448">
    <property type="entry name" value="Nucleotide-diphospho-sugar transferases"/>
    <property type="match status" value="1"/>
</dbReference>
<evidence type="ECO:0000256" key="1">
    <source>
        <dbReference type="ARBA" id="ARBA00006739"/>
    </source>
</evidence>
<dbReference type="Proteomes" id="UP000093819">
    <property type="component" value="Unassembled WGS sequence"/>
</dbReference>
<evidence type="ECO:0000259" key="5">
    <source>
        <dbReference type="Pfam" id="PF08241"/>
    </source>
</evidence>
<dbReference type="InterPro" id="IPR039528">
    <property type="entry name" value="DPM1-like"/>
</dbReference>
<dbReference type="EMBL" id="LZLR01000203">
    <property type="protein sequence ID" value="OBK16291.1"/>
    <property type="molecule type" value="Genomic_DNA"/>
</dbReference>
<dbReference type="Gene3D" id="3.40.50.150">
    <property type="entry name" value="Vaccinia Virus protein VP39"/>
    <property type="match status" value="1"/>
</dbReference>
<dbReference type="PANTHER" id="PTHR43398">
    <property type="entry name" value="DOLICHOL-PHOSPHATE MANNOSYLTRANSFERASE SUBUNIT 1"/>
    <property type="match status" value="1"/>
</dbReference>
<dbReference type="InterPro" id="IPR029044">
    <property type="entry name" value="Nucleotide-diphossugar_trans"/>
</dbReference>
<name>A0A1A3N3C0_MYCAS</name>
<dbReference type="OrthoDB" id="9802632at2"/>
<dbReference type="GO" id="GO:0004582">
    <property type="term" value="F:dolichyl-phosphate beta-D-mannosyltransferase activity"/>
    <property type="evidence" value="ECO:0007669"/>
    <property type="project" value="InterPro"/>
</dbReference>
<evidence type="ECO:0000259" key="4">
    <source>
        <dbReference type="Pfam" id="PF00535"/>
    </source>
</evidence>
<evidence type="ECO:0000256" key="3">
    <source>
        <dbReference type="ARBA" id="ARBA00022679"/>
    </source>
</evidence>
<proteinExistence type="inferred from homology"/>
<dbReference type="Pfam" id="PF08241">
    <property type="entry name" value="Methyltransf_11"/>
    <property type="match status" value="1"/>
</dbReference>
<protein>
    <submittedName>
        <fullName evidence="6">Glycosyl transferase</fullName>
    </submittedName>
</protein>